<dbReference type="Gene3D" id="3.50.50.60">
    <property type="entry name" value="FAD/NAD(P)-binding domain"/>
    <property type="match status" value="2"/>
</dbReference>
<accession>A0ABR2W417</accession>
<evidence type="ECO:0000313" key="6">
    <source>
        <dbReference type="EMBL" id="KAK9719118.1"/>
    </source>
</evidence>
<dbReference type="PANTHER" id="PTHR43735">
    <property type="entry name" value="APOPTOSIS-INDUCING FACTOR 1"/>
    <property type="match status" value="1"/>
</dbReference>
<dbReference type="InterPro" id="IPR036188">
    <property type="entry name" value="FAD/NAD-bd_sf"/>
</dbReference>
<protein>
    <recommendedName>
        <fullName evidence="5">FAD/NAD(P)-binding domain-containing protein</fullName>
    </recommendedName>
</protein>
<evidence type="ECO:0000256" key="4">
    <source>
        <dbReference type="ARBA" id="ARBA00023002"/>
    </source>
</evidence>
<dbReference type="PANTHER" id="PTHR43735:SF3">
    <property type="entry name" value="FERROPTOSIS SUPPRESSOR PROTEIN 1"/>
    <property type="match status" value="1"/>
</dbReference>
<dbReference type="Pfam" id="PF07992">
    <property type="entry name" value="Pyr_redox_2"/>
    <property type="match status" value="2"/>
</dbReference>
<dbReference type="Gene3D" id="3.50.50.100">
    <property type="match status" value="1"/>
</dbReference>
<dbReference type="Proteomes" id="UP001479436">
    <property type="component" value="Unassembled WGS sequence"/>
</dbReference>
<evidence type="ECO:0000256" key="2">
    <source>
        <dbReference type="ARBA" id="ARBA00022630"/>
    </source>
</evidence>
<organism evidence="6 7">
    <name type="scientific">Basidiobolus ranarum</name>
    <dbReference type="NCBI Taxonomy" id="34480"/>
    <lineage>
        <taxon>Eukaryota</taxon>
        <taxon>Fungi</taxon>
        <taxon>Fungi incertae sedis</taxon>
        <taxon>Zoopagomycota</taxon>
        <taxon>Entomophthoromycotina</taxon>
        <taxon>Basidiobolomycetes</taxon>
        <taxon>Basidiobolales</taxon>
        <taxon>Basidiobolaceae</taxon>
        <taxon>Basidiobolus</taxon>
    </lineage>
</organism>
<name>A0ABR2W417_9FUNG</name>
<dbReference type="SUPFAM" id="SSF51905">
    <property type="entry name" value="FAD/NAD(P)-binding domain"/>
    <property type="match status" value="1"/>
</dbReference>
<evidence type="ECO:0000259" key="5">
    <source>
        <dbReference type="Pfam" id="PF07992"/>
    </source>
</evidence>
<evidence type="ECO:0000256" key="1">
    <source>
        <dbReference type="ARBA" id="ARBA00006442"/>
    </source>
</evidence>
<keyword evidence="7" id="KW-1185">Reference proteome</keyword>
<comment type="similarity">
    <text evidence="1">Belongs to the FAD-dependent oxidoreductase family.</text>
</comment>
<sequence>MVAVAQLGLKPIHILVAGGNYAGLNALKCLYTHLLAPRGYDGSQQSPPNQNVRITLVDRRDGFVHFMGMTRALTEPDFGEKLWVPYRNVPWLSHPSITVRQGIIREITANNVKLADNGEINFDYLIMALGQSRGTPIGVSASTKGEFMKELLKHHYDIKDSKSVVVVGGGAVGIEMAADVKCDFPEKDVTLIHSRALPISGPFRDEFRQEVVRILREDIGVNMILGERVIKENPLSSSTKTAKDPSDTLTELISEVQLSETKSATNHEDILPELISTIKYNIELTTTSQRNIKADWVINCTGTKNKASVVNLPSSTDEPIFSQNAIRVNKTMQIDDPKYSHIFAIGDVCNRSVMKLAGLAMYGGHIAAKNLCTLVGQEEGLRGELAEFPDFPNKLFLLMGKDNFLFQLGDEILEREKAQEIVDEDMVLGVCINALSLNEFPKPE</sequence>
<reference evidence="6 7" key="1">
    <citation type="submission" date="2023-04" db="EMBL/GenBank/DDBJ databases">
        <title>Genome of Basidiobolus ranarum AG-B5.</title>
        <authorList>
            <person name="Stajich J.E."/>
            <person name="Carter-House D."/>
            <person name="Gryganskyi A."/>
        </authorList>
    </citation>
    <scope>NUCLEOTIDE SEQUENCE [LARGE SCALE GENOMIC DNA]</scope>
    <source>
        <strain evidence="6 7">AG-B5</strain>
    </source>
</reference>
<comment type="caution">
    <text evidence="6">The sequence shown here is derived from an EMBL/GenBank/DDBJ whole genome shotgun (WGS) entry which is preliminary data.</text>
</comment>
<feature type="domain" description="FAD/NAD(P)-binding" evidence="5">
    <location>
        <begin position="281"/>
        <end position="360"/>
    </location>
</feature>
<evidence type="ECO:0000313" key="7">
    <source>
        <dbReference type="Proteomes" id="UP001479436"/>
    </source>
</evidence>
<feature type="domain" description="FAD/NAD(P)-binding" evidence="5">
    <location>
        <begin position="97"/>
        <end position="235"/>
    </location>
</feature>
<dbReference type="EMBL" id="JASJQH010007059">
    <property type="protein sequence ID" value="KAK9719118.1"/>
    <property type="molecule type" value="Genomic_DNA"/>
</dbReference>
<proteinExistence type="inferred from homology"/>
<keyword evidence="4" id="KW-0560">Oxidoreductase</keyword>
<gene>
    <name evidence="6" type="ORF">K7432_004983</name>
</gene>
<dbReference type="InterPro" id="IPR023753">
    <property type="entry name" value="FAD/NAD-binding_dom"/>
</dbReference>
<keyword evidence="3" id="KW-0274">FAD</keyword>
<evidence type="ECO:0000256" key="3">
    <source>
        <dbReference type="ARBA" id="ARBA00022827"/>
    </source>
</evidence>
<keyword evidence="2" id="KW-0285">Flavoprotein</keyword>